<comment type="caution">
    <text evidence="2">The sequence shown here is derived from an EMBL/GenBank/DDBJ whole genome shotgun (WGS) entry which is preliminary data.</text>
</comment>
<feature type="region of interest" description="Disordered" evidence="1">
    <location>
        <begin position="1"/>
        <end position="59"/>
    </location>
</feature>
<dbReference type="AlphaFoldDB" id="A0ABD0KM07"/>
<sequence>GGSDSTDGYYSSGGGGRGSALGDSPPRPSSAHSGGTSSPPLHIKQSPTPQLRHKSISDSSNAQAFHQGSLFLRLESSRGSSSRNDEYCGTWADRPWKLSDSAWRISFNSSFRAGVTHACRNPQLVDDYHGEKVGLDGRQAGLAGVGVGPCGDDLAITDIINRFVNCCHTAPKKRKRLLNTASFPAVFPSIVVRGSQQGSGREEIAERDFGDT</sequence>
<evidence type="ECO:0000256" key="1">
    <source>
        <dbReference type="SAM" id="MobiDB-lite"/>
    </source>
</evidence>
<organism evidence="2 3">
    <name type="scientific">Batillaria attramentaria</name>
    <dbReference type="NCBI Taxonomy" id="370345"/>
    <lineage>
        <taxon>Eukaryota</taxon>
        <taxon>Metazoa</taxon>
        <taxon>Spiralia</taxon>
        <taxon>Lophotrochozoa</taxon>
        <taxon>Mollusca</taxon>
        <taxon>Gastropoda</taxon>
        <taxon>Caenogastropoda</taxon>
        <taxon>Sorbeoconcha</taxon>
        <taxon>Cerithioidea</taxon>
        <taxon>Batillariidae</taxon>
        <taxon>Batillaria</taxon>
    </lineage>
</organism>
<keyword evidence="3" id="KW-1185">Reference proteome</keyword>
<feature type="non-terminal residue" evidence="2">
    <location>
        <position position="1"/>
    </location>
</feature>
<dbReference type="EMBL" id="JACVVK020000154">
    <property type="protein sequence ID" value="KAK7488149.1"/>
    <property type="molecule type" value="Genomic_DNA"/>
</dbReference>
<reference evidence="2 3" key="1">
    <citation type="journal article" date="2023" name="Sci. Data">
        <title>Genome assembly of the Korean intertidal mud-creeper Batillaria attramentaria.</title>
        <authorList>
            <person name="Patra A.K."/>
            <person name="Ho P.T."/>
            <person name="Jun S."/>
            <person name="Lee S.J."/>
            <person name="Kim Y."/>
            <person name="Won Y.J."/>
        </authorList>
    </citation>
    <scope>NUCLEOTIDE SEQUENCE [LARGE SCALE GENOMIC DNA]</scope>
    <source>
        <strain evidence="2">Wonlab-2016</strain>
    </source>
</reference>
<gene>
    <name evidence="2" type="ORF">BaRGS_00020591</name>
</gene>
<feature type="compositionally biased region" description="Low complexity" evidence="1">
    <location>
        <begin position="1"/>
        <end position="10"/>
    </location>
</feature>
<feature type="compositionally biased region" description="Polar residues" evidence="1">
    <location>
        <begin position="30"/>
        <end position="49"/>
    </location>
</feature>
<name>A0ABD0KM07_9CAEN</name>
<dbReference type="Proteomes" id="UP001519460">
    <property type="component" value="Unassembled WGS sequence"/>
</dbReference>
<evidence type="ECO:0000313" key="3">
    <source>
        <dbReference type="Proteomes" id="UP001519460"/>
    </source>
</evidence>
<evidence type="ECO:0000313" key="2">
    <source>
        <dbReference type="EMBL" id="KAK7488149.1"/>
    </source>
</evidence>
<proteinExistence type="predicted"/>
<accession>A0ABD0KM07</accession>
<feature type="non-terminal residue" evidence="2">
    <location>
        <position position="212"/>
    </location>
</feature>
<protein>
    <submittedName>
        <fullName evidence="2">Uncharacterized protein</fullName>
    </submittedName>
</protein>